<dbReference type="AlphaFoldDB" id="A0A075W979"/>
<dbReference type="InterPro" id="IPR002145">
    <property type="entry name" value="CopG"/>
</dbReference>
<reference evidence="2 3" key="1">
    <citation type="submission" date="2013-07" db="EMBL/GenBank/DDBJ databases">
        <title>Genome of Archaeoglobus fulgidus.</title>
        <authorList>
            <person name="Fiebig A."/>
            <person name="Birkeland N.-K."/>
        </authorList>
    </citation>
    <scope>NUCLEOTIDE SEQUENCE [LARGE SCALE GENOMIC DNA]</scope>
    <source>
        <strain evidence="2 3">DSM 8774</strain>
    </source>
</reference>
<name>A0A075W979_ARCFL</name>
<proteinExistence type="predicted"/>
<evidence type="ECO:0000313" key="2">
    <source>
        <dbReference type="EMBL" id="AIG96965.1"/>
    </source>
</evidence>
<dbReference type="HOGENOM" id="CLU_104048_0_0_2"/>
<accession>A0A075W979</accession>
<dbReference type="Proteomes" id="UP000028501">
    <property type="component" value="Chromosome"/>
</dbReference>
<sequence length="202" mass="23250">MPKFKRLSVAVDDSIVEILEKLTAVENKTVSDIIRESIITYAELAEGGARISDLKQYEDILERRDHVMVDLEMWIALLDLVNAKADEEFWKLIENVGYELGVEMKLKGFGLDELLEHMRIKNLLNYSREGGIYILTLVSRSATNMVMRMLRGAFRAMQIEAEVIPGVRKVVIVDKKALKDKDVQKWIAEMGRTFEGSDWPMW</sequence>
<gene>
    <name evidence="2" type="ORF">AFULGI_00001240</name>
</gene>
<dbReference type="CDD" id="cd22235">
    <property type="entry name" value="RHH_CopG_archaea"/>
    <property type="match status" value="1"/>
</dbReference>
<dbReference type="GO" id="GO:0006355">
    <property type="term" value="P:regulation of DNA-templated transcription"/>
    <property type="evidence" value="ECO:0007669"/>
    <property type="project" value="InterPro"/>
</dbReference>
<evidence type="ECO:0000259" key="1">
    <source>
        <dbReference type="Pfam" id="PF01402"/>
    </source>
</evidence>
<dbReference type="EMBL" id="CP006577">
    <property type="protein sequence ID" value="AIG96965.1"/>
    <property type="molecule type" value="Genomic_DNA"/>
</dbReference>
<protein>
    <submittedName>
        <fullName evidence="2">Ribbon-helix-helix protein, copG family</fullName>
    </submittedName>
</protein>
<dbReference type="KEGG" id="afg:AFULGI_00001240"/>
<dbReference type="RefSeq" id="WP_010877640.1">
    <property type="nucleotide sequence ID" value="NZ_CP006577.1"/>
</dbReference>
<dbReference type="GeneID" id="24793680"/>
<feature type="domain" description="Ribbon-helix-helix protein CopG" evidence="1">
    <location>
        <begin position="5"/>
        <end position="44"/>
    </location>
</feature>
<evidence type="ECO:0000313" key="3">
    <source>
        <dbReference type="Proteomes" id="UP000028501"/>
    </source>
</evidence>
<organism evidence="2 3">
    <name type="scientific">Archaeoglobus fulgidus DSM 8774</name>
    <dbReference type="NCBI Taxonomy" id="1344584"/>
    <lineage>
        <taxon>Archaea</taxon>
        <taxon>Methanobacteriati</taxon>
        <taxon>Methanobacteriota</taxon>
        <taxon>Archaeoglobi</taxon>
        <taxon>Archaeoglobales</taxon>
        <taxon>Archaeoglobaceae</taxon>
        <taxon>Archaeoglobus</taxon>
    </lineage>
</organism>
<dbReference type="Pfam" id="PF01402">
    <property type="entry name" value="RHH_1"/>
    <property type="match status" value="1"/>
</dbReference>